<reference evidence="1 2" key="1">
    <citation type="submission" date="2020-04" db="EMBL/GenBank/DDBJ databases">
        <title>Usitatibacter rugosus gen. nov., sp. nov. and Usitatibacter palustris sp. nov., novel members of Usitatibacteraceae fam. nov. within the order Nitrosomonadales isolated from soil.</title>
        <authorList>
            <person name="Huber K.J."/>
            <person name="Neumann-Schaal M."/>
            <person name="Geppert A."/>
            <person name="Luckner M."/>
            <person name="Wanner G."/>
            <person name="Overmann J."/>
        </authorList>
    </citation>
    <scope>NUCLEOTIDE SEQUENCE [LARGE SCALE GENOMIC DNA]</scope>
    <source>
        <strain evidence="1 2">Swamp67</strain>
    </source>
</reference>
<accession>A0A6M4H8Z6</accession>
<name>A0A6M4H8Z6_9PROT</name>
<dbReference type="KEGG" id="upl:DSM104440_02894"/>
<evidence type="ECO:0000313" key="1">
    <source>
        <dbReference type="EMBL" id="QJR16066.1"/>
    </source>
</evidence>
<keyword evidence="2" id="KW-1185">Reference proteome</keyword>
<evidence type="ECO:0008006" key="3">
    <source>
        <dbReference type="Google" id="ProtNLM"/>
    </source>
</evidence>
<gene>
    <name evidence="1" type="ORF">DSM104440_02894</name>
</gene>
<dbReference type="InParanoid" id="A0A6M4H8Z6"/>
<evidence type="ECO:0000313" key="2">
    <source>
        <dbReference type="Proteomes" id="UP000503096"/>
    </source>
</evidence>
<proteinExistence type="predicted"/>
<dbReference type="EMBL" id="CP053073">
    <property type="protein sequence ID" value="QJR16066.1"/>
    <property type="molecule type" value="Genomic_DNA"/>
</dbReference>
<dbReference type="Proteomes" id="UP000503096">
    <property type="component" value="Chromosome"/>
</dbReference>
<organism evidence="1 2">
    <name type="scientific">Usitatibacter palustris</name>
    <dbReference type="NCBI Taxonomy" id="2732487"/>
    <lineage>
        <taxon>Bacteria</taxon>
        <taxon>Pseudomonadati</taxon>
        <taxon>Pseudomonadota</taxon>
        <taxon>Betaproteobacteria</taxon>
        <taxon>Nitrosomonadales</taxon>
        <taxon>Usitatibacteraceae</taxon>
        <taxon>Usitatibacter</taxon>
    </lineage>
</organism>
<dbReference type="AlphaFoldDB" id="A0A6M4H8Z6"/>
<protein>
    <recommendedName>
        <fullName evidence="3">Zinc-ribbon 15 domain-containing protein</fullName>
    </recommendedName>
</protein>
<dbReference type="RefSeq" id="WP_171163879.1">
    <property type="nucleotide sequence ID" value="NZ_CP053073.1"/>
</dbReference>
<sequence>MIYNIGWMKETLHIRTLFKSYCYHCSNSTTWHLWREKEWFMFFGQKSFPFMAKNLAVCKGCEFVQHVPWLRYLKVDEAETRLSITTEIQQLQLSTKNDIQKRFLLAQRAEHDAKNVPVN</sequence>